<keyword evidence="5" id="KW-0474">Menaquinone biosynthesis</keyword>
<gene>
    <name evidence="5" type="primary">menB</name>
    <name evidence="6" type="ORF">EVS81_10930</name>
</gene>
<keyword evidence="2 5" id="KW-0456">Lyase</keyword>
<dbReference type="Gene3D" id="1.10.12.10">
    <property type="entry name" value="Lyase 2-enoyl-coa Hydratase, Chain A, domain 2"/>
    <property type="match status" value="1"/>
</dbReference>
<evidence type="ECO:0000256" key="3">
    <source>
        <dbReference type="ARBA" id="ARBA00054238"/>
    </source>
</evidence>
<evidence type="ECO:0000256" key="4">
    <source>
        <dbReference type="ARBA" id="ARBA00066833"/>
    </source>
</evidence>
<dbReference type="PANTHER" id="PTHR43113">
    <property type="entry name" value="NUCLEOSIDE-DIPHOSPHATE-SUGAR EPIMERASE"/>
    <property type="match status" value="1"/>
</dbReference>
<dbReference type="Gene3D" id="3.90.226.10">
    <property type="entry name" value="2-enoyl-CoA Hydratase, Chain A, domain 1"/>
    <property type="match status" value="1"/>
</dbReference>
<feature type="binding site" description="in other chain" evidence="5">
    <location>
        <position position="59"/>
    </location>
    <ligand>
        <name>substrate</name>
        <note>ligand shared between two neighboring subunits</note>
    </ligand>
</feature>
<dbReference type="HAMAP" id="MF_01934">
    <property type="entry name" value="MenB"/>
    <property type="match status" value="1"/>
</dbReference>
<accession>A0A4P6KI86</accession>
<evidence type="ECO:0000313" key="7">
    <source>
        <dbReference type="Proteomes" id="UP000289260"/>
    </source>
</evidence>
<protein>
    <recommendedName>
        <fullName evidence="4 5">1,4-dihydroxy-2-naphthoyl-CoA synthase</fullName>
        <shortName evidence="5">DHNA-CoA synthase</shortName>
        <ecNumber evidence="4 5">4.1.3.36</ecNumber>
    </recommendedName>
</protein>
<dbReference type="NCBIfam" id="TIGR01929">
    <property type="entry name" value="menB"/>
    <property type="match status" value="1"/>
</dbReference>
<dbReference type="InterPro" id="IPR001753">
    <property type="entry name" value="Enoyl-CoA_hydra/iso"/>
</dbReference>
<dbReference type="InterPro" id="IPR029045">
    <property type="entry name" value="ClpP/crotonase-like_dom_sf"/>
</dbReference>
<comment type="function">
    <text evidence="3 5">Converts o-succinylbenzoyl-CoA (OSB-CoA) to 1,4-dihydroxy-2-naphthoyl-CoA (DHNA-CoA).</text>
</comment>
<comment type="caution">
    <text evidence="5">Lacks conserved residue(s) required for the propagation of feature annotation.</text>
</comment>
<dbReference type="KEGG" id="ltr:EVS81_10930"/>
<comment type="similarity">
    <text evidence="5">Belongs to the enoyl-CoA hydratase/isomerase family. MenB subfamily.</text>
</comment>
<reference evidence="6 7" key="1">
    <citation type="submission" date="2019-02" db="EMBL/GenBank/DDBJ databases">
        <authorList>
            <person name="Sun L."/>
            <person name="Pan D."/>
            <person name="Wu X."/>
        </authorList>
    </citation>
    <scope>NUCLEOTIDE SEQUENCE [LARGE SCALE GENOMIC DNA]</scope>
    <source>
        <strain evidence="6 7">JW-1</strain>
    </source>
</reference>
<dbReference type="EC" id="4.1.3.36" evidence="4 5"/>
<dbReference type="GO" id="GO:0008935">
    <property type="term" value="F:1,4-dihydroxy-2-naphthoyl-CoA synthase activity"/>
    <property type="evidence" value="ECO:0007669"/>
    <property type="project" value="UniProtKB-UniRule"/>
</dbReference>
<evidence type="ECO:0000313" key="6">
    <source>
        <dbReference type="EMBL" id="QBE49284.1"/>
    </source>
</evidence>
<dbReference type="NCBIfam" id="NF006186">
    <property type="entry name" value="PRK08321.1"/>
    <property type="match status" value="1"/>
</dbReference>
<feature type="binding site" evidence="5">
    <location>
        <position position="304"/>
    </location>
    <ligand>
        <name>substrate</name>
        <note>ligand shared between two neighboring subunits</note>
    </ligand>
</feature>
<name>A0A4P6KI86_9MICO</name>
<dbReference type="FunFam" id="1.10.12.10:FF:000003">
    <property type="entry name" value="1,4-dihydroxy-2-naphthoyl-CoA synthase"/>
    <property type="match status" value="1"/>
</dbReference>
<dbReference type="AlphaFoldDB" id="A0A4P6KI86"/>
<dbReference type="OrthoDB" id="9807606at2"/>
<evidence type="ECO:0000256" key="1">
    <source>
        <dbReference type="ARBA" id="ARBA00000177"/>
    </source>
</evidence>
<dbReference type="EMBL" id="CP035806">
    <property type="protein sequence ID" value="QBE49284.1"/>
    <property type="molecule type" value="Genomic_DNA"/>
</dbReference>
<feature type="site" description="Important for catalysis" evidence="5">
    <location>
        <position position="289"/>
    </location>
</feature>
<dbReference type="RefSeq" id="WP_130110413.1">
    <property type="nucleotide sequence ID" value="NZ_CP035806.1"/>
</dbReference>
<feature type="binding site" description="in other chain" evidence="5">
    <location>
        <begin position="104"/>
        <end position="108"/>
    </location>
    <ligand>
        <name>substrate</name>
        <note>ligand shared between two neighboring subunits</note>
    </ligand>
</feature>
<proteinExistence type="inferred from homology"/>
<dbReference type="FunFam" id="3.90.226.10:FF:000003">
    <property type="entry name" value="1,4-dihydroxy-2-naphthoyl-CoA synthase"/>
    <property type="match status" value="1"/>
</dbReference>
<feature type="binding site" description="in other chain" evidence="5">
    <location>
        <begin position="159"/>
        <end position="163"/>
    </location>
    <ligand>
        <name>substrate</name>
        <note>ligand shared between two neighboring subunits</note>
    </ligand>
</feature>
<comment type="pathway">
    <text evidence="5">Quinol/quinone metabolism; menaquinone biosynthesis.</text>
</comment>
<dbReference type="UniPathway" id="UPA00079"/>
<dbReference type="Proteomes" id="UP000289260">
    <property type="component" value="Chromosome"/>
</dbReference>
<feature type="binding site" evidence="5">
    <location>
        <position position="289"/>
    </location>
    <ligand>
        <name>substrate</name>
        <note>ligand shared between two neighboring subunits</note>
    </ligand>
</feature>
<feature type="binding site" description="in other chain" evidence="5">
    <location>
        <position position="116"/>
    </location>
    <ligand>
        <name>substrate</name>
        <note>ligand shared between two neighboring subunits</note>
    </ligand>
</feature>
<keyword evidence="7" id="KW-1185">Reference proteome</keyword>
<feature type="site" description="Important for catalysis" evidence="5">
    <location>
        <position position="187"/>
    </location>
</feature>
<feature type="binding site" description="in other chain" evidence="5">
    <location>
        <position position="192"/>
    </location>
    <ligand>
        <name>substrate</name>
        <note>ligand shared between two neighboring subunits</note>
    </ligand>
</feature>
<dbReference type="InterPro" id="IPR010198">
    <property type="entry name" value="DHNA-CoA_synthase_MenB"/>
</dbReference>
<organism evidence="6 7">
    <name type="scientific">Leucobacter triazinivorans</name>
    <dbReference type="NCBI Taxonomy" id="1784719"/>
    <lineage>
        <taxon>Bacteria</taxon>
        <taxon>Bacillati</taxon>
        <taxon>Actinomycetota</taxon>
        <taxon>Actinomycetes</taxon>
        <taxon>Micrococcales</taxon>
        <taxon>Microbacteriaceae</taxon>
        <taxon>Leucobacter</taxon>
    </lineage>
</organism>
<feature type="site" description="Important for catalysis" evidence="5">
    <location>
        <position position="116"/>
    </location>
</feature>
<dbReference type="GO" id="GO:0009234">
    <property type="term" value="P:menaquinone biosynthetic process"/>
    <property type="evidence" value="ECO:0007669"/>
    <property type="project" value="UniProtKB-UniRule"/>
</dbReference>
<dbReference type="UniPathway" id="UPA01057">
    <property type="reaction ID" value="UER00167"/>
</dbReference>
<dbReference type="SUPFAM" id="SSF52096">
    <property type="entry name" value="ClpP/crotonase"/>
    <property type="match status" value="1"/>
</dbReference>
<comment type="catalytic activity">
    <reaction evidence="1 5">
        <text>2-succinylbenzoyl-CoA + H(+) = 1,4-dihydroxy-2-naphthoyl-CoA + H2O</text>
        <dbReference type="Rhea" id="RHEA:26562"/>
        <dbReference type="ChEBI" id="CHEBI:15377"/>
        <dbReference type="ChEBI" id="CHEBI:15378"/>
        <dbReference type="ChEBI" id="CHEBI:57364"/>
        <dbReference type="ChEBI" id="CHEBI:58897"/>
        <dbReference type="EC" id="4.1.3.36"/>
    </reaction>
</comment>
<comment type="pathway">
    <text evidence="5">Quinol/quinone metabolism; 1,4-dihydroxy-2-naphthoate biosynthesis; 1,4-dihydroxy-2-naphthoate from chorismate: step 6/7.</text>
</comment>
<dbReference type="InterPro" id="IPR014748">
    <property type="entry name" value="Enoyl-CoA_hydra_C"/>
</dbReference>
<evidence type="ECO:0000256" key="2">
    <source>
        <dbReference type="ARBA" id="ARBA00023239"/>
    </source>
</evidence>
<dbReference type="PANTHER" id="PTHR43113:SF1">
    <property type="entry name" value="1,4-DIHYDROXY-2-NAPHTHOYL-COA SYNTHASE, PEROXISOMAL"/>
    <property type="match status" value="1"/>
</dbReference>
<evidence type="ECO:0000256" key="5">
    <source>
        <dbReference type="HAMAP-Rule" id="MF_01934"/>
    </source>
</evidence>
<sequence>MTHQDPRPASTEHSQQVSELFDPAEWEAAPGAEGYTDITAHLSRDGRIARVAFDRPEVRNAFRPRTVDELSDALERARVNPRVGVVLLTGNGPSPRDGGWAFCSGGDQRIRGRDGYKYADSETAVGPEERARAGRLHILEVQRLIRFMPKVVIALVPGWAAGGGHSLNVVCDLTIASREHARFKQTDADVGSFDAGYGSAYFARQVGQKNAREIFFLAREYSADRAREMGAVNEVVPHAELERTGLEWARTILGKSPTAIRMLKYAMNAVDDGIVGQQLFAGETTRLAYGTDEAVEGRDSFLEKREPDWSPFPYHY</sequence>
<dbReference type="Pfam" id="PF00378">
    <property type="entry name" value="ECH_1"/>
    <property type="match status" value="1"/>
</dbReference>
<feature type="binding site" description="in other chain" evidence="5">
    <location>
        <position position="186"/>
    </location>
    <ligand>
        <name>substrate</name>
        <note>ligand shared between two neighboring subunits</note>
    </ligand>
</feature>
<dbReference type="CDD" id="cd06558">
    <property type="entry name" value="crotonase-like"/>
    <property type="match status" value="1"/>
</dbReference>